<reference evidence="3 4" key="1">
    <citation type="submission" date="2020-10" db="EMBL/GenBank/DDBJ databases">
        <title>ChiBAC.</title>
        <authorList>
            <person name="Zenner C."/>
            <person name="Hitch T.C.A."/>
            <person name="Clavel T."/>
        </authorList>
    </citation>
    <scope>NUCLEOTIDE SEQUENCE [LARGE SCALE GENOMIC DNA]</scope>
    <source>
        <strain evidence="3 4">DSM 107455</strain>
    </source>
</reference>
<dbReference type="InterPro" id="IPR025266">
    <property type="entry name" value="TerB_N"/>
</dbReference>
<comment type="caution">
    <text evidence="3">The sequence shown here is derived from an EMBL/GenBank/DDBJ whole genome shotgun (WGS) entry which is preliminary data.</text>
</comment>
<sequence>MANVDAIIEQILAASRAKGGRALSSERTYADEPILLRGSQLASYLPEPIRQMRALARRSETRTWSDARLFVEQGHLMEGFEDDFPYEGEFSSYFPTYESMTNPQLRGYFTWRARVRRGEVEQTSLSFAFVYLYELVNGIGATPGEEAFRAIESFWQAYRAFDPTLDRYVRPWLVDYVAYHGLPVAWARPYLNSAHDRSVAVLRRAEQRALEGAPPKGRRRAPRAFDVDPAADDALLAALDALSTHRICEGRLYRDDPDAVRGVTCAVFADLARHYASNRSQGLTESLFGTRHAMPHLMFASAVFYPGGRHADCVVELDETCRYICQNGIWTCDSLHDGGVRSAKLGQVLRAVDRQLRLALDHPNPLKGHADPKYLVKIIDRAIGDYLAWRSAHAPRRIEIDLSKLAGIRSTAAETREALLVDEERSQDEVPIDVTKPVDTQDGPAPDLGLTAEELSLLHDLLGGRPPSAAGTDLLVDSINEKLFDLLGDTAVEFDADGHPALVEDYVEDISDALLPK</sequence>
<keyword evidence="4" id="KW-1185">Reference proteome</keyword>
<dbReference type="Pfam" id="PF15615">
    <property type="entry name" value="TerB_C"/>
    <property type="match status" value="1"/>
</dbReference>
<accession>A0ABR9QR95</accession>
<protein>
    <submittedName>
        <fullName evidence="3">TerB N-terminal domain-containing protein</fullName>
    </submittedName>
</protein>
<proteinExistence type="predicted"/>
<evidence type="ECO:0000313" key="4">
    <source>
        <dbReference type="Proteomes" id="UP001194273"/>
    </source>
</evidence>
<feature type="domain" description="TerB N-terminal" evidence="1">
    <location>
        <begin position="46"/>
        <end position="186"/>
    </location>
</feature>
<dbReference type="InterPro" id="IPR028932">
    <property type="entry name" value="TerB-C"/>
</dbReference>
<dbReference type="EMBL" id="JADCJZ010000001">
    <property type="protein sequence ID" value="MBE5023603.1"/>
    <property type="molecule type" value="Genomic_DNA"/>
</dbReference>
<dbReference type="Pfam" id="PF13208">
    <property type="entry name" value="TerB_N"/>
    <property type="match status" value="1"/>
</dbReference>
<dbReference type="Proteomes" id="UP001194273">
    <property type="component" value="Unassembled WGS sequence"/>
</dbReference>
<evidence type="ECO:0000259" key="2">
    <source>
        <dbReference type="Pfam" id="PF15615"/>
    </source>
</evidence>
<feature type="domain" description="TerB-C" evidence="2">
    <location>
        <begin position="392"/>
        <end position="510"/>
    </location>
</feature>
<dbReference type="RefSeq" id="WP_193529034.1">
    <property type="nucleotide sequence ID" value="NZ_JADCJZ010000001.1"/>
</dbReference>
<gene>
    <name evidence="3" type="ORF">INF26_01875</name>
</gene>
<evidence type="ECO:0000259" key="1">
    <source>
        <dbReference type="Pfam" id="PF13208"/>
    </source>
</evidence>
<organism evidence="3 4">
    <name type="scientific">Thermophilibacter gallinarum</name>
    <dbReference type="NCBI Taxonomy" id="2779357"/>
    <lineage>
        <taxon>Bacteria</taxon>
        <taxon>Bacillati</taxon>
        <taxon>Actinomycetota</taxon>
        <taxon>Coriobacteriia</taxon>
        <taxon>Coriobacteriales</taxon>
        <taxon>Atopobiaceae</taxon>
        <taxon>Thermophilibacter</taxon>
    </lineage>
</organism>
<evidence type="ECO:0000313" key="3">
    <source>
        <dbReference type="EMBL" id="MBE5023603.1"/>
    </source>
</evidence>
<name>A0ABR9QR95_9ACTN</name>